<protein>
    <submittedName>
        <fullName evidence="3">NIPSNAP family protein</fullName>
    </submittedName>
</protein>
<dbReference type="RefSeq" id="WP_369314783.1">
    <property type="nucleotide sequence ID" value="NZ_JBEHZE010000002.1"/>
</dbReference>
<dbReference type="Proteomes" id="UP001560685">
    <property type="component" value="Unassembled WGS sequence"/>
</dbReference>
<feature type="chain" id="PRO_5045415078" evidence="1">
    <location>
        <begin position="24"/>
        <end position="143"/>
    </location>
</feature>
<evidence type="ECO:0000313" key="3">
    <source>
        <dbReference type="EMBL" id="MEX6634742.1"/>
    </source>
</evidence>
<proteinExistence type="predicted"/>
<evidence type="ECO:0000256" key="1">
    <source>
        <dbReference type="SAM" id="SignalP"/>
    </source>
</evidence>
<dbReference type="InterPro" id="IPR011008">
    <property type="entry name" value="Dimeric_a/b-barrel"/>
</dbReference>
<evidence type="ECO:0000259" key="2">
    <source>
        <dbReference type="Pfam" id="PF07978"/>
    </source>
</evidence>
<feature type="signal peptide" evidence="1">
    <location>
        <begin position="1"/>
        <end position="23"/>
    </location>
</feature>
<name>A0ABV3ZBI0_9PROT</name>
<evidence type="ECO:0000313" key="4">
    <source>
        <dbReference type="Proteomes" id="UP001560685"/>
    </source>
</evidence>
<dbReference type="SUPFAM" id="SSF54909">
    <property type="entry name" value="Dimeric alpha+beta barrel"/>
    <property type="match status" value="1"/>
</dbReference>
<keyword evidence="1" id="KW-0732">Signal</keyword>
<reference evidence="3 4" key="1">
    <citation type="submission" date="2024-05" db="EMBL/GenBank/DDBJ databases">
        <title>Three bacterial strains, DH-69, EH-24, and ECK-19 isolated from coastal sediments.</title>
        <authorList>
            <person name="Ye Y.-Q."/>
            <person name="Du Z.-J."/>
        </authorList>
    </citation>
    <scope>NUCLEOTIDE SEQUENCE [LARGE SCALE GENOMIC DNA]</scope>
    <source>
        <strain evidence="3 4">ECK-19</strain>
    </source>
</reference>
<accession>A0ABV3ZBI0</accession>
<gene>
    <name evidence="3" type="ORF">ABFZ84_14420</name>
</gene>
<keyword evidence="4" id="KW-1185">Reference proteome</keyword>
<comment type="caution">
    <text evidence="3">The sequence shown here is derived from an EMBL/GenBank/DDBJ whole genome shotgun (WGS) entry which is preliminary data.</text>
</comment>
<dbReference type="Gene3D" id="3.30.70.100">
    <property type="match status" value="1"/>
</dbReference>
<dbReference type="EMBL" id="JBEHZE010000002">
    <property type="protein sequence ID" value="MEX6634742.1"/>
    <property type="molecule type" value="Genomic_DNA"/>
</dbReference>
<dbReference type="InterPro" id="IPR012577">
    <property type="entry name" value="NIPSNAP"/>
</dbReference>
<feature type="domain" description="NIPSNAP" evidence="2">
    <location>
        <begin position="36"/>
        <end position="138"/>
    </location>
</feature>
<organism evidence="3 4">
    <name type="scientific">Hyphococcus lacteus</name>
    <dbReference type="NCBI Taxonomy" id="3143536"/>
    <lineage>
        <taxon>Bacteria</taxon>
        <taxon>Pseudomonadati</taxon>
        <taxon>Pseudomonadota</taxon>
        <taxon>Alphaproteobacteria</taxon>
        <taxon>Parvularculales</taxon>
        <taxon>Parvularculaceae</taxon>
        <taxon>Hyphococcus</taxon>
    </lineage>
</organism>
<dbReference type="Pfam" id="PF07978">
    <property type="entry name" value="NIPSNAP"/>
    <property type="match status" value="1"/>
</dbReference>
<sequence length="143" mass="16334">MKIMPTAGLAFAALCCISSPAFASQTAETRGKTCIYEMRTYYAADGKLEELHSRFREHTLRIFAKHGIESVGYWVPEENSKNTLIYILTYPDKHSRTNSWAAFRADPEWQSVAEKSEENGKLVERVDSTFLYNTDYSPMKCSE</sequence>